<gene>
    <name evidence="5" type="ORF">DFR27_0152</name>
</gene>
<dbReference type="InterPro" id="IPR001789">
    <property type="entry name" value="Sig_transdc_resp-reg_receiver"/>
</dbReference>
<evidence type="ECO:0000259" key="4">
    <source>
        <dbReference type="PROSITE" id="PS50930"/>
    </source>
</evidence>
<dbReference type="PANTHER" id="PTHR37299:SF1">
    <property type="entry name" value="STAGE 0 SPORULATION PROTEIN A HOMOLOG"/>
    <property type="match status" value="1"/>
</dbReference>
<protein>
    <submittedName>
        <fullName evidence="5">LytTR family two component transcriptional regulator</fullName>
    </submittedName>
</protein>
<reference evidence="5 6" key="1">
    <citation type="submission" date="2018-10" db="EMBL/GenBank/DDBJ databases">
        <title>Genomic Encyclopedia of Type Strains, Phase IV (KMG-IV): sequencing the most valuable type-strain genomes for metagenomic binning, comparative biology and taxonomic classification.</title>
        <authorList>
            <person name="Goeker M."/>
        </authorList>
    </citation>
    <scope>NUCLEOTIDE SEQUENCE [LARGE SCALE GENOMIC DNA]</scope>
    <source>
        <strain evidence="5 6">DSM 25080</strain>
    </source>
</reference>
<dbReference type="SUPFAM" id="SSF52172">
    <property type="entry name" value="CheY-like"/>
    <property type="match status" value="1"/>
</dbReference>
<evidence type="ECO:0000256" key="2">
    <source>
        <dbReference type="PROSITE-ProRule" id="PRU00169"/>
    </source>
</evidence>
<dbReference type="AlphaFoldDB" id="A0A3M0ADK3"/>
<accession>A0A3M0ADK3</accession>
<feature type="modified residue" description="4-aspartylphosphate" evidence="2">
    <location>
        <position position="54"/>
    </location>
</feature>
<dbReference type="RefSeq" id="WP_121875550.1">
    <property type="nucleotide sequence ID" value="NZ_REFJ01000001.1"/>
</dbReference>
<evidence type="ECO:0000313" key="6">
    <source>
        <dbReference type="Proteomes" id="UP000267187"/>
    </source>
</evidence>
<keyword evidence="1" id="KW-0902">Two-component regulatory system</keyword>
<dbReference type="Pfam" id="PF04397">
    <property type="entry name" value="LytTR"/>
    <property type="match status" value="1"/>
</dbReference>
<evidence type="ECO:0000256" key="1">
    <source>
        <dbReference type="ARBA" id="ARBA00023012"/>
    </source>
</evidence>
<dbReference type="Proteomes" id="UP000267187">
    <property type="component" value="Unassembled WGS sequence"/>
</dbReference>
<dbReference type="EMBL" id="REFJ01000001">
    <property type="protein sequence ID" value="RMA82204.1"/>
    <property type="molecule type" value="Genomic_DNA"/>
</dbReference>
<dbReference type="Gene3D" id="3.40.50.2300">
    <property type="match status" value="1"/>
</dbReference>
<comment type="caution">
    <text evidence="5">The sequence shown here is derived from an EMBL/GenBank/DDBJ whole genome shotgun (WGS) entry which is preliminary data.</text>
</comment>
<dbReference type="InterPro" id="IPR046947">
    <property type="entry name" value="LytR-like"/>
</dbReference>
<dbReference type="InterPro" id="IPR011006">
    <property type="entry name" value="CheY-like_superfamily"/>
</dbReference>
<dbReference type="SMART" id="SM00850">
    <property type="entry name" value="LytTR"/>
    <property type="match status" value="1"/>
</dbReference>
<dbReference type="Pfam" id="PF00072">
    <property type="entry name" value="Response_reg"/>
    <property type="match status" value="1"/>
</dbReference>
<keyword evidence="6" id="KW-1185">Reference proteome</keyword>
<dbReference type="Gene3D" id="2.40.50.1020">
    <property type="entry name" value="LytTr DNA-binding domain"/>
    <property type="match status" value="1"/>
</dbReference>
<keyword evidence="2" id="KW-0597">Phosphoprotein</keyword>
<dbReference type="GO" id="GO:0003677">
    <property type="term" value="F:DNA binding"/>
    <property type="evidence" value="ECO:0007669"/>
    <property type="project" value="InterPro"/>
</dbReference>
<dbReference type="PROSITE" id="PS50110">
    <property type="entry name" value="RESPONSE_REGULATORY"/>
    <property type="match status" value="1"/>
</dbReference>
<dbReference type="InterPro" id="IPR007492">
    <property type="entry name" value="LytTR_DNA-bd_dom"/>
</dbReference>
<proteinExistence type="predicted"/>
<name>A0A3M0ADK3_9GAMM</name>
<dbReference type="SMART" id="SM00448">
    <property type="entry name" value="REC"/>
    <property type="match status" value="1"/>
</dbReference>
<evidence type="ECO:0000259" key="3">
    <source>
        <dbReference type="PROSITE" id="PS50110"/>
    </source>
</evidence>
<evidence type="ECO:0000313" key="5">
    <source>
        <dbReference type="EMBL" id="RMA82204.1"/>
    </source>
</evidence>
<feature type="domain" description="Response regulatory" evidence="3">
    <location>
        <begin position="3"/>
        <end position="117"/>
    </location>
</feature>
<dbReference type="GO" id="GO:0000156">
    <property type="term" value="F:phosphorelay response regulator activity"/>
    <property type="evidence" value="ECO:0007669"/>
    <property type="project" value="InterPro"/>
</dbReference>
<dbReference type="PROSITE" id="PS50930">
    <property type="entry name" value="HTH_LYTTR"/>
    <property type="match status" value="1"/>
</dbReference>
<dbReference type="PANTHER" id="PTHR37299">
    <property type="entry name" value="TRANSCRIPTIONAL REGULATOR-RELATED"/>
    <property type="match status" value="1"/>
</dbReference>
<organism evidence="5 6">
    <name type="scientific">Umboniibacter marinipuniceus</name>
    <dbReference type="NCBI Taxonomy" id="569599"/>
    <lineage>
        <taxon>Bacteria</taxon>
        <taxon>Pseudomonadati</taxon>
        <taxon>Pseudomonadota</taxon>
        <taxon>Gammaproteobacteria</taxon>
        <taxon>Cellvibrionales</taxon>
        <taxon>Cellvibrionaceae</taxon>
        <taxon>Umboniibacter</taxon>
    </lineage>
</organism>
<feature type="domain" description="HTH LytTR-type" evidence="4">
    <location>
        <begin position="136"/>
        <end position="240"/>
    </location>
</feature>
<dbReference type="OrthoDB" id="236568at2"/>
<sequence>MLRTIIVDDEALSRKHFKHIAEQVGGMLLVGEAANVVEARELYERLQPEVIILDIRLPGTSGLDWSKELRELPCPPAVIFSSAYESHALEAFRSGGDGYLLKPVRPDLLRDALAKVSKGSRALRSGSVPNGERRFLTIKSRRGLTVLPIEDVRYFYADQKYVMAVTEEGERVLDEALRHLETEYSDALLRVHRNALVTIEHVMGLKRLGSGQYQVELQGIDGGPVVSRRHLSEVRKRLSSM</sequence>